<dbReference type="KEGG" id="gma:AciX8_4009"/>
<evidence type="ECO:0000313" key="3">
    <source>
        <dbReference type="Proteomes" id="UP000007113"/>
    </source>
</evidence>
<dbReference type="eggNOG" id="COG3942">
    <property type="taxonomic scope" value="Bacteria"/>
</dbReference>
<gene>
    <name evidence="2" type="ordered locus">AciX8_4009</name>
</gene>
<proteinExistence type="predicted"/>
<evidence type="ECO:0000313" key="2">
    <source>
        <dbReference type="EMBL" id="AEU38291.1"/>
    </source>
</evidence>
<evidence type="ECO:0000256" key="1">
    <source>
        <dbReference type="SAM" id="Phobius"/>
    </source>
</evidence>
<keyword evidence="1" id="KW-1133">Transmembrane helix</keyword>
<reference evidence="2 3" key="1">
    <citation type="submission" date="2011-11" db="EMBL/GenBank/DDBJ databases">
        <title>Complete sequence of Granulicella mallensis MP5ACTX8.</title>
        <authorList>
            <consortium name="US DOE Joint Genome Institute"/>
            <person name="Lucas S."/>
            <person name="Copeland A."/>
            <person name="Lapidus A."/>
            <person name="Cheng J.-F."/>
            <person name="Goodwin L."/>
            <person name="Pitluck S."/>
            <person name="Peters L."/>
            <person name="Lu M."/>
            <person name="Detter J.C."/>
            <person name="Han C."/>
            <person name="Tapia R."/>
            <person name="Land M."/>
            <person name="Hauser L."/>
            <person name="Kyrpides N."/>
            <person name="Ivanova N."/>
            <person name="Mikhailova N."/>
            <person name="Pagani I."/>
            <person name="Rawat S."/>
            <person name="Mannisto M."/>
            <person name="Haggblom M."/>
            <person name="Woyke T."/>
        </authorList>
    </citation>
    <scope>NUCLEOTIDE SEQUENCE [LARGE SCALE GENOMIC DNA]</scope>
    <source>
        <strain evidence="3">ATCC BAA-1857 / DSM 23137 / MP5ACTX8</strain>
    </source>
</reference>
<dbReference type="EMBL" id="CP003130">
    <property type="protein sequence ID" value="AEU38291.1"/>
    <property type="molecule type" value="Genomic_DNA"/>
</dbReference>
<dbReference type="HOGENOM" id="CLU_036287_0_0_0"/>
<name>G8NP92_GRAMM</name>
<protein>
    <submittedName>
        <fullName evidence="2">Uncharacterized protein</fullName>
    </submittedName>
</protein>
<dbReference type="AlphaFoldDB" id="G8NP92"/>
<keyword evidence="1" id="KW-0472">Membrane</keyword>
<accession>G8NP92</accession>
<keyword evidence="3" id="KW-1185">Reference proteome</keyword>
<feature type="transmembrane region" description="Helical" evidence="1">
    <location>
        <begin position="274"/>
        <end position="295"/>
    </location>
</feature>
<dbReference type="Proteomes" id="UP000007113">
    <property type="component" value="Chromosome"/>
</dbReference>
<dbReference type="STRING" id="682795.AciX8_4009"/>
<organism evidence="2 3">
    <name type="scientific">Granulicella mallensis (strain ATCC BAA-1857 / DSM 23137 / MP5ACTX8)</name>
    <dbReference type="NCBI Taxonomy" id="682795"/>
    <lineage>
        <taxon>Bacteria</taxon>
        <taxon>Pseudomonadati</taxon>
        <taxon>Acidobacteriota</taxon>
        <taxon>Terriglobia</taxon>
        <taxon>Terriglobales</taxon>
        <taxon>Acidobacteriaceae</taxon>
        <taxon>Granulicella</taxon>
    </lineage>
</organism>
<sequence length="553" mass="62124">MLACANRCSQGNARIRGGMRREALRIPPLELVFIAERLQERRHRFWQETVFDLPLVSQGDGAGYSRLHSIHNSRVLFSLNRSSADFVPDSPITSRFMSSQPIHFADTASSVADDIESGLREDPRWTLALRVAESPYFAKSPLLSQFLLFVCERTLEGRTDDLTEQNIGVVVFRRRPGYRTSEDNIVRTYVRHLRQRLDRYFEDHAADEPLLIVIPRGGYCAVFEERQKESLEEVIPLGAGGGDITVTPSKERPLLAISSPEPEISTPQAPRRRFQWVITLGLIALFGTLIAFFLFRENLLQASVAHPIWAQLFSENASTYVVTTDSGLGVLQDVSGKYATLNQYIDGSYFSQFEKVDSPESLKLQRLSRERLTSVPDVNTVAGILTLPEARQKRVILRNARTLRLDDLKQSNLILLGSIYGDPWISLFEPRMNFRFDYHATSDTYESVIVNKKPLSGEPAVYRNSSTAAPYSTYAVVAFLPNLNGTGWVLIVEGLTVAGTEAASEFLFHGSMGTFLKTVPRDKHGIRPFEVVLKTTNLDSESSPAEVVAKRIY</sequence>
<keyword evidence="1" id="KW-0812">Transmembrane</keyword>